<dbReference type="InterPro" id="IPR010035">
    <property type="entry name" value="Thi_S"/>
</dbReference>
<gene>
    <name evidence="1" type="ORF">MGLY_05250</name>
</gene>
<sequence>MTIILNRQEKEVAEGITIKELVEQLNFNPVTVAVEVNGRLLLPEEYNQNLQQGDKVEIVLNMGGGV</sequence>
<dbReference type="NCBIfam" id="TIGR01683">
    <property type="entry name" value="thiS"/>
    <property type="match status" value="1"/>
</dbReference>
<dbReference type="InterPro" id="IPR012675">
    <property type="entry name" value="Beta-grasp_dom_sf"/>
</dbReference>
<evidence type="ECO:0000313" key="1">
    <source>
        <dbReference type="EMBL" id="QGP91198.1"/>
    </source>
</evidence>
<dbReference type="Pfam" id="PF02597">
    <property type="entry name" value="ThiS"/>
    <property type="match status" value="1"/>
</dbReference>
<dbReference type="EMBL" id="CP046244">
    <property type="protein sequence ID" value="QGP91198.1"/>
    <property type="molecule type" value="Genomic_DNA"/>
</dbReference>
<protein>
    <submittedName>
        <fullName evidence="1">ThiS family protein</fullName>
    </submittedName>
</protein>
<dbReference type="CDD" id="cd00565">
    <property type="entry name" value="Ubl_ThiS"/>
    <property type="match status" value="1"/>
</dbReference>
<evidence type="ECO:0000313" key="2">
    <source>
        <dbReference type="Proteomes" id="UP000425916"/>
    </source>
</evidence>
<accession>A0A6I5ZMV4</accession>
<dbReference type="InterPro" id="IPR003749">
    <property type="entry name" value="ThiS/MoaD-like"/>
</dbReference>
<reference evidence="1 2" key="1">
    <citation type="submission" date="2019-11" db="EMBL/GenBank/DDBJ databases">
        <title>Genome sequence of Moorella glycerini DSM11254.</title>
        <authorList>
            <person name="Poehlein A."/>
            <person name="Boeer T."/>
            <person name="Daniel R."/>
        </authorList>
    </citation>
    <scope>NUCLEOTIDE SEQUENCE [LARGE SCALE GENOMIC DNA]</scope>
    <source>
        <strain evidence="1 2">DSM 11254</strain>
    </source>
</reference>
<name>A0A6I5ZMV4_9FIRM</name>
<dbReference type="SUPFAM" id="SSF54285">
    <property type="entry name" value="MoaD/ThiS"/>
    <property type="match status" value="1"/>
</dbReference>
<proteinExistence type="predicted"/>
<dbReference type="PANTHER" id="PTHR34472">
    <property type="entry name" value="SULFUR CARRIER PROTEIN THIS"/>
    <property type="match status" value="1"/>
</dbReference>
<dbReference type="RefSeq" id="WP_170290899.1">
    <property type="nucleotide sequence ID" value="NZ_CP046244.1"/>
</dbReference>
<dbReference type="Proteomes" id="UP000425916">
    <property type="component" value="Chromosome"/>
</dbReference>
<dbReference type="Gene3D" id="3.10.20.30">
    <property type="match status" value="1"/>
</dbReference>
<dbReference type="AlphaFoldDB" id="A0A6I5ZMV4"/>
<dbReference type="PANTHER" id="PTHR34472:SF1">
    <property type="entry name" value="SULFUR CARRIER PROTEIN THIS"/>
    <property type="match status" value="1"/>
</dbReference>
<organism evidence="1 2">
    <name type="scientific">Neomoorella glycerini</name>
    <dbReference type="NCBI Taxonomy" id="55779"/>
    <lineage>
        <taxon>Bacteria</taxon>
        <taxon>Bacillati</taxon>
        <taxon>Bacillota</taxon>
        <taxon>Clostridia</taxon>
        <taxon>Neomoorellales</taxon>
        <taxon>Neomoorellaceae</taxon>
        <taxon>Neomoorella</taxon>
    </lineage>
</organism>
<dbReference type="InterPro" id="IPR016155">
    <property type="entry name" value="Mopterin_synth/thiamin_S_b"/>
</dbReference>
<keyword evidence="2" id="KW-1185">Reference proteome</keyword>